<evidence type="ECO:0000256" key="7">
    <source>
        <dbReference type="ARBA" id="ARBA00022989"/>
    </source>
</evidence>
<gene>
    <name evidence="17" type="ORF">CAMGR0001_0794</name>
</gene>
<feature type="transmembrane region" description="Helical" evidence="16">
    <location>
        <begin position="66"/>
        <end position="87"/>
    </location>
</feature>
<dbReference type="STRING" id="824.CGRAC_1225"/>
<evidence type="ECO:0000313" key="18">
    <source>
        <dbReference type="Proteomes" id="UP000005709"/>
    </source>
</evidence>
<protein>
    <recommendedName>
        <fullName evidence="12">Probable peptidoglycan glycosyltransferase FtsW</fullName>
        <ecNumber evidence="14">2.4.99.28</ecNumber>
    </recommendedName>
    <alternativeName>
        <fullName evidence="13">Cell division protein FtsW</fullName>
    </alternativeName>
    <alternativeName>
        <fullName evidence="10">Cell wall polymerase</fullName>
    </alternativeName>
    <alternativeName>
        <fullName evidence="9">Peptidoglycan polymerase</fullName>
    </alternativeName>
</protein>
<evidence type="ECO:0000256" key="15">
    <source>
        <dbReference type="ARBA" id="ARBA00049902"/>
    </source>
</evidence>
<feature type="transmembrane region" description="Helical" evidence="16">
    <location>
        <begin position="195"/>
        <end position="213"/>
    </location>
</feature>
<dbReference type="GO" id="GO:0008955">
    <property type="term" value="F:peptidoglycan glycosyltransferase activity"/>
    <property type="evidence" value="ECO:0007669"/>
    <property type="project" value="UniProtKB-EC"/>
</dbReference>
<feature type="transmembrane region" description="Helical" evidence="16">
    <location>
        <begin position="146"/>
        <end position="164"/>
    </location>
</feature>
<feature type="transmembrane region" description="Helical" evidence="16">
    <location>
        <begin position="40"/>
        <end position="59"/>
    </location>
</feature>
<dbReference type="AlphaFoldDB" id="C8PG01"/>
<evidence type="ECO:0000256" key="10">
    <source>
        <dbReference type="ARBA" id="ARBA00033270"/>
    </source>
</evidence>
<keyword evidence="2" id="KW-0328">Glycosyltransferase</keyword>
<feature type="transmembrane region" description="Helical" evidence="16">
    <location>
        <begin position="325"/>
        <end position="347"/>
    </location>
</feature>
<reference evidence="17 18" key="1">
    <citation type="submission" date="2009-07" db="EMBL/GenBank/DDBJ databases">
        <authorList>
            <person name="Madupu R."/>
            <person name="Sebastian Y."/>
            <person name="Durkin A.S."/>
            <person name="Torralba M."/>
            <person name="Methe B."/>
            <person name="Sutton G.G."/>
            <person name="Strausberg R.L."/>
            <person name="Nelson K.E."/>
        </authorList>
    </citation>
    <scope>NUCLEOTIDE SEQUENCE [LARGE SCALE GENOMIC DNA]</scope>
    <source>
        <strain evidence="17 18">RM3268</strain>
    </source>
</reference>
<dbReference type="GO" id="GO:0005886">
    <property type="term" value="C:plasma membrane"/>
    <property type="evidence" value="ECO:0007669"/>
    <property type="project" value="TreeGrafter"/>
</dbReference>
<feature type="transmembrane region" description="Helical" evidence="16">
    <location>
        <begin position="170"/>
        <end position="188"/>
    </location>
</feature>
<evidence type="ECO:0000256" key="6">
    <source>
        <dbReference type="ARBA" id="ARBA00022984"/>
    </source>
</evidence>
<dbReference type="RefSeq" id="WP_005870301.1">
    <property type="nucleotide sequence ID" value="NZ_ACYG01000019.1"/>
</dbReference>
<evidence type="ECO:0000256" key="9">
    <source>
        <dbReference type="ARBA" id="ARBA00032370"/>
    </source>
</evidence>
<evidence type="ECO:0000256" key="12">
    <source>
        <dbReference type="ARBA" id="ARBA00041185"/>
    </source>
</evidence>
<keyword evidence="4 16" id="KW-0812">Transmembrane</keyword>
<dbReference type="Proteomes" id="UP000005709">
    <property type="component" value="Unassembled WGS sequence"/>
</dbReference>
<accession>C8PG01</accession>
<dbReference type="OrthoDB" id="9768187at2"/>
<keyword evidence="18" id="KW-1185">Reference proteome</keyword>
<dbReference type="PANTHER" id="PTHR30474">
    <property type="entry name" value="CELL CYCLE PROTEIN"/>
    <property type="match status" value="1"/>
</dbReference>
<keyword evidence="5" id="KW-0133">Cell shape</keyword>
<evidence type="ECO:0000256" key="1">
    <source>
        <dbReference type="ARBA" id="ARBA00004141"/>
    </source>
</evidence>
<evidence type="ECO:0000256" key="16">
    <source>
        <dbReference type="SAM" id="Phobius"/>
    </source>
</evidence>
<keyword evidence="7 16" id="KW-1133">Transmembrane helix</keyword>
<evidence type="ECO:0000256" key="4">
    <source>
        <dbReference type="ARBA" id="ARBA00022692"/>
    </source>
</evidence>
<organism evidence="17 18">
    <name type="scientific">Campylobacter gracilis RM3268</name>
    <dbReference type="NCBI Taxonomy" id="553220"/>
    <lineage>
        <taxon>Bacteria</taxon>
        <taxon>Pseudomonadati</taxon>
        <taxon>Campylobacterota</taxon>
        <taxon>Epsilonproteobacteria</taxon>
        <taxon>Campylobacterales</taxon>
        <taxon>Campylobacteraceae</taxon>
        <taxon>Campylobacter</taxon>
    </lineage>
</organism>
<keyword evidence="8 16" id="KW-0472">Membrane</keyword>
<dbReference type="PANTHER" id="PTHR30474:SF2">
    <property type="entry name" value="PEPTIDOGLYCAN GLYCOSYLTRANSFERASE FTSW-RELATED"/>
    <property type="match status" value="1"/>
</dbReference>
<feature type="transmembrane region" description="Helical" evidence="16">
    <location>
        <begin position="7"/>
        <end position="28"/>
    </location>
</feature>
<name>C8PG01_9BACT</name>
<feature type="transmembrane region" description="Helical" evidence="16">
    <location>
        <begin position="293"/>
        <end position="313"/>
    </location>
</feature>
<dbReference type="EC" id="2.4.99.28" evidence="14"/>
<evidence type="ECO:0000256" key="11">
    <source>
        <dbReference type="ARBA" id="ARBA00038053"/>
    </source>
</evidence>
<comment type="catalytic activity">
    <reaction evidence="15">
        <text>[GlcNAc-(1-&gt;4)-Mur2Ac(oyl-L-Ala-gamma-D-Glu-L-Lys-D-Ala-D-Ala)](n)-di-trans,octa-cis-undecaprenyl diphosphate + beta-D-GlcNAc-(1-&gt;4)-Mur2Ac(oyl-L-Ala-gamma-D-Glu-L-Lys-D-Ala-D-Ala)-di-trans,octa-cis-undecaprenyl diphosphate = [GlcNAc-(1-&gt;4)-Mur2Ac(oyl-L-Ala-gamma-D-Glu-L-Lys-D-Ala-D-Ala)](n+1)-di-trans,octa-cis-undecaprenyl diphosphate + di-trans,octa-cis-undecaprenyl diphosphate + H(+)</text>
        <dbReference type="Rhea" id="RHEA:23708"/>
        <dbReference type="Rhea" id="RHEA-COMP:9602"/>
        <dbReference type="Rhea" id="RHEA-COMP:9603"/>
        <dbReference type="ChEBI" id="CHEBI:15378"/>
        <dbReference type="ChEBI" id="CHEBI:58405"/>
        <dbReference type="ChEBI" id="CHEBI:60033"/>
        <dbReference type="ChEBI" id="CHEBI:78435"/>
        <dbReference type="EC" id="2.4.99.28"/>
    </reaction>
</comment>
<feature type="transmembrane region" description="Helical" evidence="16">
    <location>
        <begin position="107"/>
        <end position="125"/>
    </location>
</feature>
<evidence type="ECO:0000313" key="17">
    <source>
        <dbReference type="EMBL" id="EEV18039.1"/>
    </source>
</evidence>
<dbReference type="GO" id="GO:0015648">
    <property type="term" value="F:lipid-linked peptidoglycan transporter activity"/>
    <property type="evidence" value="ECO:0007669"/>
    <property type="project" value="TreeGrafter"/>
</dbReference>
<dbReference type="GO" id="GO:0008360">
    <property type="term" value="P:regulation of cell shape"/>
    <property type="evidence" value="ECO:0007669"/>
    <property type="project" value="UniProtKB-KW"/>
</dbReference>
<evidence type="ECO:0000256" key="2">
    <source>
        <dbReference type="ARBA" id="ARBA00022676"/>
    </source>
</evidence>
<proteinExistence type="inferred from homology"/>
<dbReference type="GO" id="GO:0051301">
    <property type="term" value="P:cell division"/>
    <property type="evidence" value="ECO:0007669"/>
    <property type="project" value="InterPro"/>
</dbReference>
<keyword evidence="3" id="KW-0808">Transferase</keyword>
<evidence type="ECO:0000256" key="13">
    <source>
        <dbReference type="ARBA" id="ARBA00041418"/>
    </source>
</evidence>
<evidence type="ECO:0000256" key="8">
    <source>
        <dbReference type="ARBA" id="ARBA00023136"/>
    </source>
</evidence>
<dbReference type="EMBL" id="ACYG01000019">
    <property type="protein sequence ID" value="EEV18039.1"/>
    <property type="molecule type" value="Genomic_DNA"/>
</dbReference>
<sequence>MRTDKWLYYFTCALITIGMIFSLSLSSYTVLLLGATPLHFFYRQCAVGIACIAVMWIVSRADPDKCLTPVCMSLFAIMGILMLAMGFLPKSLVADVNGAARWIRLPFFNLAPVEFFKVGFIYFLAWSFSRKLDHSKKSIGREIATLLPYVALFGFVVILVAIVQNDLGQVAVLGLTMIFMSLFAGTSFKLIGFSFMGILGLAYVFIVTSAHRVDRVRSWWGGVQDFVLSFMSPETAAGLRIEDASAPYQVGHSLNAINNGEFFGQGLGLGSFKLGYLSEVHTDFVLAGIAEEWGFIGILLIVVLFYAMLFRIFQTASKSPSNVNFLFCLGIGFMFFFSFIINSYGITSISPVKGIAVPFLSYGGSHLLAASFAVGLVLMASKRAKF</sequence>
<dbReference type="InterPro" id="IPR001182">
    <property type="entry name" value="FtsW/RodA"/>
</dbReference>
<comment type="subcellular location">
    <subcellularLocation>
        <location evidence="1">Membrane</location>
        <topology evidence="1">Multi-pass membrane protein</topology>
    </subcellularLocation>
</comment>
<evidence type="ECO:0000256" key="14">
    <source>
        <dbReference type="ARBA" id="ARBA00044770"/>
    </source>
</evidence>
<evidence type="ECO:0000256" key="5">
    <source>
        <dbReference type="ARBA" id="ARBA00022960"/>
    </source>
</evidence>
<dbReference type="GO" id="GO:0009252">
    <property type="term" value="P:peptidoglycan biosynthetic process"/>
    <property type="evidence" value="ECO:0007669"/>
    <property type="project" value="UniProtKB-KW"/>
</dbReference>
<dbReference type="Pfam" id="PF01098">
    <property type="entry name" value="FTSW_RODA_SPOVE"/>
    <property type="match status" value="1"/>
</dbReference>
<keyword evidence="6" id="KW-0573">Peptidoglycan synthesis</keyword>
<dbReference type="GO" id="GO:0032153">
    <property type="term" value="C:cell division site"/>
    <property type="evidence" value="ECO:0007669"/>
    <property type="project" value="TreeGrafter"/>
</dbReference>
<comment type="similarity">
    <text evidence="11">Belongs to the SEDS family. FtsW subfamily.</text>
</comment>
<comment type="caution">
    <text evidence="17">The sequence shown here is derived from an EMBL/GenBank/DDBJ whole genome shotgun (WGS) entry which is preliminary data.</text>
</comment>
<feature type="transmembrane region" description="Helical" evidence="16">
    <location>
        <begin position="359"/>
        <end position="380"/>
    </location>
</feature>
<evidence type="ECO:0000256" key="3">
    <source>
        <dbReference type="ARBA" id="ARBA00022679"/>
    </source>
</evidence>
<dbReference type="eggNOG" id="COG0772">
    <property type="taxonomic scope" value="Bacteria"/>
</dbReference>